<dbReference type="Proteomes" id="UP001152797">
    <property type="component" value="Unassembled WGS sequence"/>
</dbReference>
<keyword evidence="1" id="KW-0863">Zinc-finger</keyword>
<dbReference type="Gene3D" id="3.60.10.10">
    <property type="entry name" value="Endonuclease/exonuclease/phosphatase"/>
    <property type="match status" value="1"/>
</dbReference>
<dbReference type="InterPro" id="IPR036397">
    <property type="entry name" value="RNaseH_sf"/>
</dbReference>
<name>A0A9P1CHI8_9DINO</name>
<evidence type="ECO:0000259" key="2">
    <source>
        <dbReference type="PROSITE" id="PS50157"/>
    </source>
</evidence>
<dbReference type="PANTHER" id="PTHR47027:SF20">
    <property type="entry name" value="REVERSE TRANSCRIPTASE-LIKE PROTEIN WITH RNA-DIRECTED DNA POLYMERASE DOMAIN"/>
    <property type="match status" value="1"/>
</dbReference>
<keyword evidence="5" id="KW-1185">Reference proteome</keyword>
<keyword evidence="1" id="KW-0862">Zinc</keyword>
<dbReference type="EMBL" id="CAMXCT010001565">
    <property type="protein sequence ID" value="CAI3991242.1"/>
    <property type="molecule type" value="Genomic_DNA"/>
</dbReference>
<feature type="non-terminal residue" evidence="3">
    <location>
        <position position="1"/>
    </location>
</feature>
<dbReference type="OrthoDB" id="410404at2759"/>
<reference evidence="4 5" key="2">
    <citation type="submission" date="2024-05" db="EMBL/GenBank/DDBJ databases">
        <authorList>
            <person name="Chen Y."/>
            <person name="Shah S."/>
            <person name="Dougan E. K."/>
            <person name="Thang M."/>
            <person name="Chan C."/>
        </authorList>
    </citation>
    <scope>NUCLEOTIDE SEQUENCE [LARGE SCALE GENOMIC DNA]</scope>
</reference>
<keyword evidence="1" id="KW-0479">Metal-binding</keyword>
<comment type="caution">
    <text evidence="3">The sequence shown here is derived from an EMBL/GenBank/DDBJ whole genome shotgun (WGS) entry which is preliminary data.</text>
</comment>
<dbReference type="SUPFAM" id="SSF53098">
    <property type="entry name" value="Ribonuclease H-like"/>
    <property type="match status" value="1"/>
</dbReference>
<reference evidence="3" key="1">
    <citation type="submission" date="2022-10" db="EMBL/GenBank/DDBJ databases">
        <authorList>
            <person name="Chen Y."/>
            <person name="Dougan E. K."/>
            <person name="Chan C."/>
            <person name="Rhodes N."/>
            <person name="Thang M."/>
        </authorList>
    </citation>
    <scope>NUCLEOTIDE SEQUENCE</scope>
</reference>
<dbReference type="GO" id="GO:0008270">
    <property type="term" value="F:zinc ion binding"/>
    <property type="evidence" value="ECO:0007669"/>
    <property type="project" value="UniProtKB-KW"/>
</dbReference>
<dbReference type="InterPro" id="IPR013087">
    <property type="entry name" value="Znf_C2H2_type"/>
</dbReference>
<dbReference type="PROSITE" id="PS00028">
    <property type="entry name" value="ZINC_FINGER_C2H2_1"/>
    <property type="match status" value="1"/>
</dbReference>
<dbReference type="Gene3D" id="3.40.50.1220">
    <property type="entry name" value="TPP-binding domain"/>
    <property type="match status" value="1"/>
</dbReference>
<dbReference type="Gene3D" id="3.30.160.60">
    <property type="entry name" value="Classic Zinc Finger"/>
    <property type="match status" value="1"/>
</dbReference>
<gene>
    <name evidence="3" type="ORF">C1SCF055_LOCUS18165</name>
</gene>
<dbReference type="EMBL" id="CAMXCT030001565">
    <property type="protein sequence ID" value="CAL4778554.1"/>
    <property type="molecule type" value="Genomic_DNA"/>
</dbReference>
<proteinExistence type="predicted"/>
<dbReference type="SUPFAM" id="SSF56219">
    <property type="entry name" value="DNase I-like"/>
    <property type="match status" value="1"/>
</dbReference>
<accession>A0A9P1CHI8</accession>
<feature type="domain" description="C2H2-type" evidence="2">
    <location>
        <begin position="1129"/>
        <end position="1157"/>
    </location>
</feature>
<sequence>AYSLTDHMDDEVATIQLQFTTLRKMMGDIQTKAFAKQECASAAQVPEQRVTLNLEAVLPPATLDTTWDDSKPQLLWFANEAWLFKLSRAPPCQLHPLPEGLRLPDVCYWPLIHPTPPDNPAHQLTLYLDGAANGTHAAWSVIATLNLPIGEVYIGCMYGCVHLEPDNPQWIGADAMDNIAAELSAMAMAQTCALRWPYSDHLICIRPDLSLSRTVATAVTTCRSNACLAQICRIQGLWLTARTEILEIRGHQGHAWNELADAVAKWALIQGSHEAEPSLGALHEFALQTHDVAWAWMQTTHPALSACFPSLIDQQVMQFDSSDLRVQQAPVRPEHSGSLNPSHAQWTMTVITANVLGNPITLGDAKVSIRHADPRRLVAVASIGQVHYTFVVLHAPCQATQSADTQPNGDVVAEWWSTTSAIWNNTVTTDICWLLVDANAPIDGEHGYHTGPLGAENPSKAGTAFMQFLAGNDLAVPSTFPHIHAGQTTTWSHATGKRSRKDYVAIKAKMMPLATHSWVDIHHDNTFAHADHLPVVLTCKGWQQLHSCAPSFRWDAEKLLDPQCCQDFQHALSTLPIPHWQVDVDDHAAIQEMQILHLGQQFFAKPPRQTHKIKLQPDTLAIIALKRQALDYGRAHKELDHPPFKEELRQLEKLVHCKVRRDTQAFYDALLDRLDHAGELHNHRLVYQLLTRLGRKKGGKAPGPKPLPMLKKEDGTFAATYDEQQRMWMTQFAAVEAGVPCSWAQLQQKHREEAEGLRVTLPEIDPAAFPTVWQIQGGEAPVQDYTETSPMPAEGFIDVTFVDDCAMLVHAPTNQRIEEVIKALVTCFDQAAQSRGLQVNFDRGKTELLWNILGKGAKATKHALYSQGNTLTWEQQGHMYRLHVCHAYKHLGTWTQTKHRHAREILARASAARQQWGQLARPFFRRSLSLATRVRVFQAIVVSKMLYNVHTWAGIKPEELTHWNNHLRGPIALLMKGVLAPQRKFRHPTDTLSAWCGILPLPQQVHLNRLRFAKRLFQRCPAITWRLLNAHQGPTSWIAAFKDSCSWMQQHYDKPHLLPNNHCLQSWIQHMCLDDHWKGRVRKTGKLALHYNTAQAEHAIWQHNFEATLQQAGATLPEDPVPFATPDRWQCDLCSKVFTSTRALAMHASRDHGYRKKVRYFAAGATCHVCNTLFHTRSRLAVHFEHNTRCYDVIQACWPPMPETEVNQLDQEDRLTEAALRKQGWWATKAFLPAVKTCGPSLPPGNDQASARMFQNMLARRPTDAAAYHQLQGRRVSAAPANAPDLPQEFEVYTVQQFMELNEIHGAWFDPSNPVVPMSGTLRGDLMSWLLEWETKCDLCLALGTSMVGMNSDRMAISAAQRAKAGKALGTVIVALQQTQYDTASSLRIFAPIDAVMQLLSVELQLGPEMEMPRPQVTELPHVYGNLPYDKNGQRSDRSRITLDLREGARLRLVNQQGWDQERWGNEGVVLSPQESLKDEGHYAIAVGGGPVRVLGLWWLEAAQRGAVQALPVVNCD</sequence>
<protein>
    <submittedName>
        <fullName evidence="4">Deacetylase sirtuin-type domain-containing protein</fullName>
    </submittedName>
</protein>
<evidence type="ECO:0000313" key="4">
    <source>
        <dbReference type="EMBL" id="CAL4778554.1"/>
    </source>
</evidence>
<dbReference type="EMBL" id="CAMXCT020001565">
    <property type="protein sequence ID" value="CAL1144617.1"/>
    <property type="molecule type" value="Genomic_DNA"/>
</dbReference>
<dbReference type="Gene3D" id="3.30.420.10">
    <property type="entry name" value="Ribonuclease H-like superfamily/Ribonuclease H"/>
    <property type="match status" value="1"/>
</dbReference>
<evidence type="ECO:0000313" key="3">
    <source>
        <dbReference type="EMBL" id="CAI3991242.1"/>
    </source>
</evidence>
<evidence type="ECO:0000256" key="1">
    <source>
        <dbReference type="PROSITE-ProRule" id="PRU00042"/>
    </source>
</evidence>
<organism evidence="3">
    <name type="scientific">Cladocopium goreaui</name>
    <dbReference type="NCBI Taxonomy" id="2562237"/>
    <lineage>
        <taxon>Eukaryota</taxon>
        <taxon>Sar</taxon>
        <taxon>Alveolata</taxon>
        <taxon>Dinophyceae</taxon>
        <taxon>Suessiales</taxon>
        <taxon>Symbiodiniaceae</taxon>
        <taxon>Cladocopium</taxon>
    </lineage>
</organism>
<dbReference type="InterPro" id="IPR036691">
    <property type="entry name" value="Endo/exonu/phosph_ase_sf"/>
</dbReference>
<dbReference type="InterPro" id="IPR012337">
    <property type="entry name" value="RNaseH-like_sf"/>
</dbReference>
<dbReference type="SMART" id="SM00355">
    <property type="entry name" value="ZnF_C2H2"/>
    <property type="match status" value="2"/>
</dbReference>
<dbReference type="GO" id="GO:0003676">
    <property type="term" value="F:nucleic acid binding"/>
    <property type="evidence" value="ECO:0007669"/>
    <property type="project" value="InterPro"/>
</dbReference>
<dbReference type="PROSITE" id="PS50157">
    <property type="entry name" value="ZINC_FINGER_C2H2_2"/>
    <property type="match status" value="1"/>
</dbReference>
<dbReference type="PANTHER" id="PTHR47027">
    <property type="entry name" value="REVERSE TRANSCRIPTASE DOMAIN-CONTAINING PROTEIN"/>
    <property type="match status" value="1"/>
</dbReference>
<evidence type="ECO:0000313" key="5">
    <source>
        <dbReference type="Proteomes" id="UP001152797"/>
    </source>
</evidence>